<dbReference type="InterPro" id="IPR036388">
    <property type="entry name" value="WH-like_DNA-bd_sf"/>
</dbReference>
<evidence type="ECO:0000259" key="4">
    <source>
        <dbReference type="PROSITE" id="PS50987"/>
    </source>
</evidence>
<evidence type="ECO:0000256" key="2">
    <source>
        <dbReference type="ARBA" id="ARBA00023125"/>
    </source>
</evidence>
<name>A0A2J6X8R1_9BACT</name>
<protein>
    <submittedName>
        <fullName evidence="5">Transcriptional regulator</fullName>
    </submittedName>
</protein>
<sequence length="106" mass="12240">MITKNIGIADILKVLADETNLKMLSFLKLRGELCVCDLQNLLSTNQPNVSRHLKELMNVNLVTVRQDGKWHYYAIKEIPSFLEEILKVAIQEYDLESVKFESQKCD</sequence>
<dbReference type="NCBIfam" id="NF033788">
    <property type="entry name" value="HTH_metalloreg"/>
    <property type="match status" value="1"/>
</dbReference>
<dbReference type="CDD" id="cd00090">
    <property type="entry name" value="HTH_ARSR"/>
    <property type="match status" value="1"/>
</dbReference>
<dbReference type="GO" id="GO:0003700">
    <property type="term" value="F:DNA-binding transcription factor activity"/>
    <property type="evidence" value="ECO:0007669"/>
    <property type="project" value="InterPro"/>
</dbReference>
<evidence type="ECO:0000313" key="6">
    <source>
        <dbReference type="Proteomes" id="UP000236910"/>
    </source>
</evidence>
<dbReference type="PANTHER" id="PTHR33154">
    <property type="entry name" value="TRANSCRIPTIONAL REGULATOR, ARSR FAMILY"/>
    <property type="match status" value="1"/>
</dbReference>
<evidence type="ECO:0000256" key="1">
    <source>
        <dbReference type="ARBA" id="ARBA00023015"/>
    </source>
</evidence>
<dbReference type="PRINTS" id="PR00778">
    <property type="entry name" value="HTHARSR"/>
</dbReference>
<feature type="domain" description="HTH arsR-type" evidence="4">
    <location>
        <begin position="1"/>
        <end position="97"/>
    </location>
</feature>
<dbReference type="AlphaFoldDB" id="A0A2J6X8R1"/>
<dbReference type="PROSITE" id="PS50987">
    <property type="entry name" value="HTH_ARSR_2"/>
    <property type="match status" value="1"/>
</dbReference>
<evidence type="ECO:0000256" key="3">
    <source>
        <dbReference type="ARBA" id="ARBA00023163"/>
    </source>
</evidence>
<dbReference type="Gene3D" id="1.10.10.10">
    <property type="entry name" value="Winged helix-like DNA-binding domain superfamily/Winged helix DNA-binding domain"/>
    <property type="match status" value="1"/>
</dbReference>
<dbReference type="InterPro" id="IPR051081">
    <property type="entry name" value="HTH_MetalResp_TranReg"/>
</dbReference>
<dbReference type="EMBL" id="PNIX01000087">
    <property type="protein sequence ID" value="PMP83616.1"/>
    <property type="molecule type" value="Genomic_DNA"/>
</dbReference>
<dbReference type="Proteomes" id="UP000236910">
    <property type="component" value="Unassembled WGS sequence"/>
</dbReference>
<dbReference type="InterPro" id="IPR036390">
    <property type="entry name" value="WH_DNA-bd_sf"/>
</dbReference>
<keyword evidence="1" id="KW-0805">Transcription regulation</keyword>
<evidence type="ECO:0000313" key="5">
    <source>
        <dbReference type="EMBL" id="PMP83616.1"/>
    </source>
</evidence>
<keyword evidence="3" id="KW-0804">Transcription</keyword>
<dbReference type="Pfam" id="PF01022">
    <property type="entry name" value="HTH_5"/>
    <property type="match status" value="1"/>
</dbReference>
<keyword evidence="2" id="KW-0238">DNA-binding</keyword>
<accession>A0A2J6X8R1</accession>
<dbReference type="InterPro" id="IPR011991">
    <property type="entry name" value="ArsR-like_HTH"/>
</dbReference>
<reference evidence="5 6" key="1">
    <citation type="submission" date="2018-01" db="EMBL/GenBank/DDBJ databases">
        <title>Metagenomic assembled genomes from two thermal pools in the Uzon Caldera, Kamchatka, Russia.</title>
        <authorList>
            <person name="Wilkins L."/>
            <person name="Ettinger C."/>
        </authorList>
    </citation>
    <scope>NUCLEOTIDE SEQUENCE [LARGE SCALE GENOMIC DNA]</scope>
    <source>
        <strain evidence="5">ARK-10</strain>
    </source>
</reference>
<dbReference type="GO" id="GO:0003677">
    <property type="term" value="F:DNA binding"/>
    <property type="evidence" value="ECO:0007669"/>
    <property type="project" value="UniProtKB-KW"/>
</dbReference>
<dbReference type="SUPFAM" id="SSF46785">
    <property type="entry name" value="Winged helix' DNA-binding domain"/>
    <property type="match status" value="1"/>
</dbReference>
<dbReference type="SMART" id="SM00418">
    <property type="entry name" value="HTH_ARSR"/>
    <property type="match status" value="1"/>
</dbReference>
<dbReference type="PANTHER" id="PTHR33154:SF33">
    <property type="entry name" value="TRANSCRIPTIONAL REPRESSOR SDPR"/>
    <property type="match status" value="1"/>
</dbReference>
<gene>
    <name evidence="5" type="ORF">C0175_01490</name>
</gene>
<comment type="caution">
    <text evidence="5">The sequence shown here is derived from an EMBL/GenBank/DDBJ whole genome shotgun (WGS) entry which is preliminary data.</text>
</comment>
<proteinExistence type="predicted"/>
<dbReference type="InterPro" id="IPR001845">
    <property type="entry name" value="HTH_ArsR_DNA-bd_dom"/>
</dbReference>
<organism evidence="5 6">
    <name type="scientific">Caldisericum exile</name>
    <dbReference type="NCBI Taxonomy" id="693075"/>
    <lineage>
        <taxon>Bacteria</taxon>
        <taxon>Pseudomonadati</taxon>
        <taxon>Caldisericota/Cryosericota group</taxon>
        <taxon>Caldisericota</taxon>
        <taxon>Caldisericia</taxon>
        <taxon>Caldisericales</taxon>
        <taxon>Caldisericaceae</taxon>
        <taxon>Caldisericum</taxon>
    </lineage>
</organism>